<dbReference type="SUPFAM" id="SSF56672">
    <property type="entry name" value="DNA/RNA polymerases"/>
    <property type="match status" value="1"/>
</dbReference>
<dbReference type="InterPro" id="IPR043502">
    <property type="entry name" value="DNA/RNA_pol_sf"/>
</dbReference>
<feature type="compositionally biased region" description="Basic residues" evidence="1">
    <location>
        <begin position="184"/>
        <end position="194"/>
    </location>
</feature>
<feature type="compositionally biased region" description="Low complexity" evidence="1">
    <location>
        <begin position="137"/>
        <end position="152"/>
    </location>
</feature>
<dbReference type="EMBL" id="JABANP010000662">
    <property type="protein sequence ID" value="KAF4679990.1"/>
    <property type="molecule type" value="Genomic_DNA"/>
</dbReference>
<evidence type="ECO:0000256" key="1">
    <source>
        <dbReference type="SAM" id="MobiDB-lite"/>
    </source>
</evidence>
<feature type="compositionally biased region" description="Low complexity" evidence="1">
    <location>
        <begin position="199"/>
        <end position="216"/>
    </location>
</feature>
<dbReference type="AlphaFoldDB" id="A0A7J6N915"/>
<comment type="caution">
    <text evidence="3">The sequence shown here is derived from an EMBL/GenBank/DDBJ whole genome shotgun (WGS) entry which is preliminary data.</text>
</comment>
<reference evidence="3 4" key="1">
    <citation type="submission" date="2020-04" db="EMBL/GenBank/DDBJ databases">
        <title>Perkinsus olseni comparative genomics.</title>
        <authorList>
            <person name="Bogema D.R."/>
        </authorList>
    </citation>
    <scope>NUCLEOTIDE SEQUENCE [LARGE SCALE GENOMIC DNA]</scope>
    <source>
        <strain evidence="3">00978-12</strain>
    </source>
</reference>
<evidence type="ECO:0000313" key="4">
    <source>
        <dbReference type="Proteomes" id="UP000541610"/>
    </source>
</evidence>
<feature type="domain" description="Reverse transcriptase" evidence="2">
    <location>
        <begin position="445"/>
        <end position="545"/>
    </location>
</feature>
<protein>
    <recommendedName>
        <fullName evidence="2">Reverse transcriptase domain-containing protein</fullName>
    </recommendedName>
</protein>
<feature type="region of interest" description="Disordered" evidence="1">
    <location>
        <begin position="240"/>
        <end position="273"/>
    </location>
</feature>
<feature type="compositionally biased region" description="Polar residues" evidence="1">
    <location>
        <begin position="253"/>
        <end position="264"/>
    </location>
</feature>
<dbReference type="InterPro" id="IPR053134">
    <property type="entry name" value="RNA-dir_DNA_polymerase"/>
</dbReference>
<sequence>MSLPFCAMIDTGARMTVIKRKLLPPGTPIMPVHFTATTATPSVAFPIIGSARVTLFLYDSPKAVPVAQLPFATADHPSTFDMTVYIVDELSSDMLLGYDWLWRFGLNLQVEDDGFRIVHAEGSHSVRHWSPPDENVSAYASPSPAVPSYASSTRTPCPVPESTTSHSASSVSRGCQSEPSPLHPVKRPTVKRPKLYQFSTRSGSRSSRSSRGPLSRRVLKRGLHLQRMLYHLDKLGGLKRHRTSTKPVRSERSFYSATDSSATGGSDLKEGEGPFEPARVALPAREDPNVFASVQSVPVYPPYLGSTKAGFTPYEIWPPESVELLDVFEGDDVGNDLDKYAVPEIAPKDVDEHLFPEFDLEKQPELASVKEVCSEFPQLFTKKLGSCDDIEHPIYTGDAKPVAQKPRRIPHCWKDDVQAQLDDLLAQGIIRHSSSPYCSPCVFAKKKDGRPRICVDFRKLNEQSAPSKYPVPRPDFVQEGLHGATVFTTLDLRSGYWQIPLRKEDIHKTAFCPGANMPLFEFTRMPFGLHSATATFQSLMDRKLGHLPF</sequence>
<dbReference type="InterPro" id="IPR000477">
    <property type="entry name" value="RT_dom"/>
</dbReference>
<evidence type="ECO:0000313" key="3">
    <source>
        <dbReference type="EMBL" id="KAF4679990.1"/>
    </source>
</evidence>
<dbReference type="PANTHER" id="PTHR24559">
    <property type="entry name" value="TRANSPOSON TY3-I GAG-POL POLYPROTEIN"/>
    <property type="match status" value="1"/>
</dbReference>
<dbReference type="SUPFAM" id="SSF50630">
    <property type="entry name" value="Acid proteases"/>
    <property type="match status" value="1"/>
</dbReference>
<dbReference type="InterPro" id="IPR021109">
    <property type="entry name" value="Peptidase_aspartic_dom_sf"/>
</dbReference>
<gene>
    <name evidence="3" type="ORF">FOZ60_014253</name>
</gene>
<feature type="compositionally biased region" description="Low complexity" evidence="1">
    <location>
        <begin position="162"/>
        <end position="172"/>
    </location>
</feature>
<dbReference type="OrthoDB" id="1924993at2759"/>
<dbReference type="Pfam" id="PF00078">
    <property type="entry name" value="RVT_1"/>
    <property type="match status" value="1"/>
</dbReference>
<feature type="region of interest" description="Disordered" evidence="1">
    <location>
        <begin position="137"/>
        <end position="218"/>
    </location>
</feature>
<dbReference type="PANTHER" id="PTHR24559:SF444">
    <property type="entry name" value="REVERSE TRANSCRIPTASE DOMAIN-CONTAINING PROTEIN"/>
    <property type="match status" value="1"/>
</dbReference>
<dbReference type="CDD" id="cd01647">
    <property type="entry name" value="RT_LTR"/>
    <property type="match status" value="1"/>
</dbReference>
<dbReference type="Proteomes" id="UP000541610">
    <property type="component" value="Unassembled WGS sequence"/>
</dbReference>
<dbReference type="Gene3D" id="2.40.70.10">
    <property type="entry name" value="Acid Proteases"/>
    <property type="match status" value="1"/>
</dbReference>
<name>A0A7J6N915_PEROL</name>
<accession>A0A7J6N915</accession>
<evidence type="ECO:0000259" key="2">
    <source>
        <dbReference type="Pfam" id="PF00078"/>
    </source>
</evidence>
<feature type="non-terminal residue" evidence="3">
    <location>
        <position position="549"/>
    </location>
</feature>
<proteinExistence type="predicted"/>
<dbReference type="Gene3D" id="3.10.10.10">
    <property type="entry name" value="HIV Type 1 Reverse Transcriptase, subunit A, domain 1"/>
    <property type="match status" value="1"/>
</dbReference>
<organism evidence="3 4">
    <name type="scientific">Perkinsus olseni</name>
    <name type="common">Perkinsus atlanticus</name>
    <dbReference type="NCBI Taxonomy" id="32597"/>
    <lineage>
        <taxon>Eukaryota</taxon>
        <taxon>Sar</taxon>
        <taxon>Alveolata</taxon>
        <taxon>Perkinsozoa</taxon>
        <taxon>Perkinsea</taxon>
        <taxon>Perkinsida</taxon>
        <taxon>Perkinsidae</taxon>
        <taxon>Perkinsus</taxon>
    </lineage>
</organism>